<proteinExistence type="predicted"/>
<dbReference type="SUPFAM" id="SSF56059">
    <property type="entry name" value="Glutathione synthetase ATP-binding domain-like"/>
    <property type="match status" value="1"/>
</dbReference>
<dbReference type="Pfam" id="PF13535">
    <property type="entry name" value="ATP-grasp_4"/>
    <property type="match status" value="1"/>
</dbReference>
<dbReference type="InterPro" id="IPR011761">
    <property type="entry name" value="ATP-grasp"/>
</dbReference>
<evidence type="ECO:0000256" key="2">
    <source>
        <dbReference type="ARBA" id="ARBA00022741"/>
    </source>
</evidence>
<dbReference type="EMBL" id="JAEKNR010000061">
    <property type="protein sequence ID" value="MBJ7597420.1"/>
    <property type="molecule type" value="Genomic_DNA"/>
</dbReference>
<organism evidence="6 7">
    <name type="scientific">Candidatus Nephthysia bennettiae</name>
    <dbReference type="NCBI Taxonomy" id="3127016"/>
    <lineage>
        <taxon>Bacteria</taxon>
        <taxon>Bacillati</taxon>
        <taxon>Candidatus Dormiibacterota</taxon>
        <taxon>Candidatus Dormibacteria</taxon>
        <taxon>Candidatus Dormibacterales</taxon>
        <taxon>Candidatus Dormibacteraceae</taxon>
        <taxon>Candidatus Nephthysia</taxon>
    </lineage>
</organism>
<dbReference type="InterPro" id="IPR052032">
    <property type="entry name" value="ATP-dep_AA_Ligase"/>
</dbReference>
<name>A0A934K812_9BACT</name>
<gene>
    <name evidence="6" type="ORF">JF922_04960</name>
</gene>
<dbReference type="GO" id="GO:0005524">
    <property type="term" value="F:ATP binding"/>
    <property type="evidence" value="ECO:0007669"/>
    <property type="project" value="UniProtKB-UniRule"/>
</dbReference>
<protein>
    <submittedName>
        <fullName evidence="6">ATP-grasp domain-containing protein</fullName>
    </submittedName>
</protein>
<dbReference type="Gene3D" id="3.30.470.20">
    <property type="entry name" value="ATP-grasp fold, B domain"/>
    <property type="match status" value="1"/>
</dbReference>
<evidence type="ECO:0000313" key="6">
    <source>
        <dbReference type="EMBL" id="MBJ7597420.1"/>
    </source>
</evidence>
<dbReference type="GO" id="GO:0016874">
    <property type="term" value="F:ligase activity"/>
    <property type="evidence" value="ECO:0007669"/>
    <property type="project" value="UniProtKB-KW"/>
</dbReference>
<dbReference type="Gene3D" id="3.40.50.20">
    <property type="match status" value="1"/>
</dbReference>
<sequence>MTEPAILFVNLRGVPSEDRSALIAARRLGYQVDLIGPSLPAHAAGLVREFRLADTDDPEQGLRAARALAERASPAGVVTWGDRGVELVALIGQELGLRALSPAAGRRARHKVAMKQAVAHLPGIVGSHVGVVERSDLAPALRQVGFPAVLKPAAAAGSAGIFEVRDRDQAEAAFDRLAGWLQGAPRPFRGDGQGELILEELIEGPEFSLEGWVHEGGVTIAGVTDKWTTDGFHLEYQHVHPSGRLDSEQSVLRKGAELVVRTLGLDHCAFHLECKLTPRGFRLIEVAGRTGGDYIGSHLVPLSTGLDFHGNCIRVACGFPPRMEPVDSLCAGVRFLLARNEGIFLGLDGLAEVLQMGDVEQVFIEVPVGSALRLPPDDYDLQRVAAVVARGPEHSAVIETLDRAARCCAPRVERWDGHR</sequence>
<evidence type="ECO:0000313" key="7">
    <source>
        <dbReference type="Proteomes" id="UP000612893"/>
    </source>
</evidence>
<dbReference type="Pfam" id="PF18603">
    <property type="entry name" value="LAL_C2"/>
    <property type="match status" value="1"/>
</dbReference>
<feature type="domain" description="ATP-grasp" evidence="5">
    <location>
        <begin position="115"/>
        <end position="317"/>
    </location>
</feature>
<dbReference type="RefSeq" id="WP_338199621.1">
    <property type="nucleotide sequence ID" value="NZ_JAEKNR010000061.1"/>
</dbReference>
<comment type="caution">
    <text evidence="6">The sequence shown here is derived from an EMBL/GenBank/DDBJ whole genome shotgun (WGS) entry which is preliminary data.</text>
</comment>
<reference evidence="6" key="1">
    <citation type="submission" date="2020-10" db="EMBL/GenBank/DDBJ databases">
        <title>Ca. Dormibacterota MAGs.</title>
        <authorList>
            <person name="Montgomery K."/>
        </authorList>
    </citation>
    <scope>NUCLEOTIDE SEQUENCE [LARGE SCALE GENOMIC DNA]</scope>
    <source>
        <strain evidence="6">SC8812_S17_10</strain>
    </source>
</reference>
<dbReference type="Proteomes" id="UP000612893">
    <property type="component" value="Unassembled WGS sequence"/>
</dbReference>
<evidence type="ECO:0000256" key="3">
    <source>
        <dbReference type="ARBA" id="ARBA00022840"/>
    </source>
</evidence>
<evidence type="ECO:0000256" key="4">
    <source>
        <dbReference type="PROSITE-ProRule" id="PRU00409"/>
    </source>
</evidence>
<evidence type="ECO:0000256" key="1">
    <source>
        <dbReference type="ARBA" id="ARBA00022598"/>
    </source>
</evidence>
<dbReference type="PROSITE" id="PS50975">
    <property type="entry name" value="ATP_GRASP"/>
    <property type="match status" value="1"/>
</dbReference>
<dbReference type="PANTHER" id="PTHR43585">
    <property type="entry name" value="FUMIPYRROLE BIOSYNTHESIS PROTEIN C"/>
    <property type="match status" value="1"/>
</dbReference>
<accession>A0A934K812</accession>
<dbReference type="AlphaFoldDB" id="A0A934K812"/>
<evidence type="ECO:0000259" key="5">
    <source>
        <dbReference type="PROSITE" id="PS50975"/>
    </source>
</evidence>
<dbReference type="InterPro" id="IPR040570">
    <property type="entry name" value="LAL_C2"/>
</dbReference>
<keyword evidence="2 4" id="KW-0547">Nucleotide-binding</keyword>
<dbReference type="PANTHER" id="PTHR43585:SF2">
    <property type="entry name" value="ATP-GRASP ENZYME FSQD"/>
    <property type="match status" value="1"/>
</dbReference>
<keyword evidence="1" id="KW-0436">Ligase</keyword>
<keyword evidence="7" id="KW-1185">Reference proteome</keyword>
<keyword evidence="3 4" id="KW-0067">ATP-binding</keyword>